<evidence type="ECO:0000313" key="2">
    <source>
        <dbReference type="Proteomes" id="UP000324800"/>
    </source>
</evidence>
<reference evidence="1 2" key="1">
    <citation type="submission" date="2019-03" db="EMBL/GenBank/DDBJ databases">
        <title>Single cell metagenomics reveals metabolic interactions within the superorganism composed of flagellate Streblomastix strix and complex community of Bacteroidetes bacteria on its surface.</title>
        <authorList>
            <person name="Treitli S.C."/>
            <person name="Kolisko M."/>
            <person name="Husnik F."/>
            <person name="Keeling P."/>
            <person name="Hampl V."/>
        </authorList>
    </citation>
    <scope>NUCLEOTIDE SEQUENCE [LARGE SCALE GENOMIC DNA]</scope>
    <source>
        <strain evidence="1">ST1C</strain>
    </source>
</reference>
<organism evidence="1 2">
    <name type="scientific">Streblomastix strix</name>
    <dbReference type="NCBI Taxonomy" id="222440"/>
    <lineage>
        <taxon>Eukaryota</taxon>
        <taxon>Metamonada</taxon>
        <taxon>Preaxostyla</taxon>
        <taxon>Oxymonadida</taxon>
        <taxon>Streblomastigidae</taxon>
        <taxon>Streblomastix</taxon>
    </lineage>
</organism>
<comment type="caution">
    <text evidence="1">The sequence shown here is derived from an EMBL/GenBank/DDBJ whole genome shotgun (WGS) entry which is preliminary data.</text>
</comment>
<sequence length="68" mass="7082">MVFLSGIANFGSKVLDGVKKAAQWVALALHKVLSTISGPIGIIHSAIEGELGEGAKLVGAMERPVNKR</sequence>
<gene>
    <name evidence="1" type="ORF">EZS28_034808</name>
</gene>
<dbReference type="AlphaFoldDB" id="A0A5J4UJ89"/>
<dbReference type="EMBL" id="SNRW01016142">
    <property type="protein sequence ID" value="KAA6369665.1"/>
    <property type="molecule type" value="Genomic_DNA"/>
</dbReference>
<dbReference type="Proteomes" id="UP000324800">
    <property type="component" value="Unassembled WGS sequence"/>
</dbReference>
<accession>A0A5J4UJ89</accession>
<name>A0A5J4UJ89_9EUKA</name>
<proteinExistence type="predicted"/>
<evidence type="ECO:0000313" key="1">
    <source>
        <dbReference type="EMBL" id="KAA6369665.1"/>
    </source>
</evidence>
<protein>
    <submittedName>
        <fullName evidence="1">Uncharacterized protein</fullName>
    </submittedName>
</protein>